<reference evidence="1" key="1">
    <citation type="submission" date="2022-01" db="EMBL/GenBank/DDBJ databases">
        <authorList>
            <person name="King R."/>
        </authorList>
    </citation>
    <scope>NUCLEOTIDE SEQUENCE</scope>
</reference>
<keyword evidence="2" id="KW-1185">Reference proteome</keyword>
<evidence type="ECO:0000313" key="1">
    <source>
        <dbReference type="EMBL" id="CAG9863403.1"/>
    </source>
</evidence>
<sequence length="141" mass="16546">MKWKWNLIYRTGRKYFRKFKILDNLFNPFNHQSESTYTSVKADLLMEIVNNRTKCYPHHLPTLTSSTFSAILRQVQVDLWSDCRCNFDRFFSASGAPKSNYRVKFSVGKSEVVDWIWRWVQLCSRGMSTLTNNDAGGPLFS</sequence>
<dbReference type="Proteomes" id="UP001153712">
    <property type="component" value="Chromosome 6"/>
</dbReference>
<name>A0A9N9XT78_PHYSR</name>
<dbReference type="AlphaFoldDB" id="A0A9N9XT78"/>
<evidence type="ECO:0000313" key="2">
    <source>
        <dbReference type="Proteomes" id="UP001153712"/>
    </source>
</evidence>
<proteinExistence type="predicted"/>
<protein>
    <submittedName>
        <fullName evidence="1">Uncharacterized protein</fullName>
    </submittedName>
</protein>
<dbReference type="EMBL" id="OU900099">
    <property type="protein sequence ID" value="CAG9863403.1"/>
    <property type="molecule type" value="Genomic_DNA"/>
</dbReference>
<organism evidence="1 2">
    <name type="scientific">Phyllotreta striolata</name>
    <name type="common">Striped flea beetle</name>
    <name type="synonym">Crioceris striolata</name>
    <dbReference type="NCBI Taxonomy" id="444603"/>
    <lineage>
        <taxon>Eukaryota</taxon>
        <taxon>Metazoa</taxon>
        <taxon>Ecdysozoa</taxon>
        <taxon>Arthropoda</taxon>
        <taxon>Hexapoda</taxon>
        <taxon>Insecta</taxon>
        <taxon>Pterygota</taxon>
        <taxon>Neoptera</taxon>
        <taxon>Endopterygota</taxon>
        <taxon>Coleoptera</taxon>
        <taxon>Polyphaga</taxon>
        <taxon>Cucujiformia</taxon>
        <taxon>Chrysomeloidea</taxon>
        <taxon>Chrysomelidae</taxon>
        <taxon>Galerucinae</taxon>
        <taxon>Alticini</taxon>
        <taxon>Phyllotreta</taxon>
    </lineage>
</organism>
<gene>
    <name evidence="1" type="ORF">PHYEVI_LOCUS9692</name>
</gene>
<accession>A0A9N9XT78</accession>